<sequence length="114" mass="13082">FEIDKLTLSLINEHNDPWISEETFEVRVRISHSIASYFLRRDLLPQQKLLSDDDDGITLLCKAAHQNQIIPLILFWLPNIEILEPDWLKTTVINMLHNYVAGDRNSIPGVGCDG</sequence>
<protein>
    <submittedName>
        <fullName evidence="2">WYL domain-containing protein</fullName>
    </submittedName>
</protein>
<evidence type="ECO:0000259" key="1">
    <source>
        <dbReference type="Pfam" id="PF25583"/>
    </source>
</evidence>
<dbReference type="Proteomes" id="UP000234505">
    <property type="component" value="Unassembled WGS sequence"/>
</dbReference>
<proteinExistence type="predicted"/>
<dbReference type="EMBL" id="PIDS01002640">
    <property type="protein sequence ID" value="PLL08699.1"/>
    <property type="molecule type" value="Genomic_DNA"/>
</dbReference>
<reference evidence="2 3" key="1">
    <citation type="submission" date="2017-11" db="EMBL/GenBank/DDBJ databases">
        <authorList>
            <person name="Han C.G."/>
        </authorList>
    </citation>
    <scope>NUCLEOTIDE SEQUENCE [LARGE SCALE GENOMIC DNA]</scope>
    <source>
        <strain evidence="2 3">A11</strain>
    </source>
</reference>
<feature type="non-terminal residue" evidence="2">
    <location>
        <position position="1"/>
    </location>
</feature>
<dbReference type="InterPro" id="IPR057727">
    <property type="entry name" value="WCX_dom"/>
</dbReference>
<reference evidence="2 3" key="2">
    <citation type="submission" date="2018-01" db="EMBL/GenBank/DDBJ databases">
        <title>Genomic study of Klebsiella pneumoniae.</title>
        <authorList>
            <person name="Yang Y."/>
            <person name="Bicalho R."/>
        </authorList>
    </citation>
    <scope>NUCLEOTIDE SEQUENCE [LARGE SCALE GENOMIC DNA]</scope>
    <source>
        <strain evidence="2 3">A11</strain>
    </source>
</reference>
<gene>
    <name evidence="2" type="ORF">CWN50_38425</name>
</gene>
<evidence type="ECO:0000313" key="2">
    <source>
        <dbReference type="EMBL" id="PLL08699.1"/>
    </source>
</evidence>
<comment type="caution">
    <text evidence="2">The sequence shown here is derived from an EMBL/GenBank/DDBJ whole genome shotgun (WGS) entry which is preliminary data.</text>
</comment>
<dbReference type="Pfam" id="PF25583">
    <property type="entry name" value="WCX"/>
    <property type="match status" value="1"/>
</dbReference>
<dbReference type="AlphaFoldDB" id="A0A2J4P2T9"/>
<organism evidence="2 3">
    <name type="scientific">Klebsiella michiganensis</name>
    <dbReference type="NCBI Taxonomy" id="1134687"/>
    <lineage>
        <taxon>Bacteria</taxon>
        <taxon>Pseudomonadati</taxon>
        <taxon>Pseudomonadota</taxon>
        <taxon>Gammaproteobacteria</taxon>
        <taxon>Enterobacterales</taxon>
        <taxon>Enterobacteriaceae</taxon>
        <taxon>Klebsiella/Raoultella group</taxon>
        <taxon>Klebsiella</taxon>
    </lineage>
</organism>
<accession>A0A2J4P2T9</accession>
<name>A0A2J4P2T9_9ENTR</name>
<feature type="domain" description="WCX" evidence="1">
    <location>
        <begin position="23"/>
        <end position="98"/>
    </location>
</feature>
<evidence type="ECO:0000313" key="3">
    <source>
        <dbReference type="Proteomes" id="UP000234505"/>
    </source>
</evidence>